<dbReference type="InterPro" id="IPR024079">
    <property type="entry name" value="MetalloPept_cat_dom_sf"/>
</dbReference>
<feature type="chain" id="PRO_5043976395" description="oligopeptidase A" evidence="10">
    <location>
        <begin position="26"/>
        <end position="772"/>
    </location>
</feature>
<evidence type="ECO:0000313" key="13">
    <source>
        <dbReference type="EMBL" id="CAK0749564.1"/>
    </source>
</evidence>
<dbReference type="EMBL" id="CAUYUE010000003">
    <property type="protein sequence ID" value="CAK0749564.1"/>
    <property type="molecule type" value="Genomic_DNA"/>
</dbReference>
<dbReference type="InterPro" id="IPR045666">
    <property type="entry name" value="OpdA_N"/>
</dbReference>
<evidence type="ECO:0000256" key="6">
    <source>
        <dbReference type="ARBA" id="ARBA00023049"/>
    </source>
</evidence>
<dbReference type="InterPro" id="IPR001567">
    <property type="entry name" value="Pept_M3A_M3B_dom"/>
</dbReference>
<evidence type="ECO:0000259" key="12">
    <source>
        <dbReference type="Pfam" id="PF19310"/>
    </source>
</evidence>
<comment type="cofactor">
    <cofactor evidence="9">
        <name>Zn(2+)</name>
        <dbReference type="ChEBI" id="CHEBI:29105"/>
    </cofactor>
    <text evidence="9">Binds 1 zinc ion.</text>
</comment>
<sequence length="772" mass="84819">MAIAVPGLMLPIMLLSLLSMGLAEGQVKSAILEEKPQRSLLEYMQLVQMAENSTNATADPLLASPWFPLYDKITPDNLVTSLTSLFAELDSSIDHLEGSHYASWQDTVDPFEEISDRMNVAWAVVDHLQGVKNSDALRAVVDQLQPEQVRISQRLSQSSPLYSKFEAIRKSTGNWSESETRVLNNLITTAKLAGAALEAAVPEGKSKDEARVEATNRFNDINMQLSTLATNFSNNLLDSTAAFKRLITEKADVSGLPSSFLGQAAQKAAEAGHAGATADSGPWLIGLDQPSYTAVMTYADNRTLRQDVYTAYETRASSGSTNNSPVVEQIMSLRQEQARLAGYSNAAEYLMSNKMATPKTAMALLEELRNASFATAQKELTVLRDFAASQGFTETLMNWDQSYYAQKQQAALFNLTDEDVRPYFAYPTVLAGLHELTARLFNATIVADDGAVPVWDPSVRFFRVYRDGQPKGHLYIDPYARPGEKQQGAWEATMVSQSALLAAPGQKLRLPGAVIVTNQSPPVGDAPSLMTMDEVVTIFHETGHAMQALLTTQTDVTVSGINGIEQDAIEQPSQFLERWPYEQEVIFSIGKHYKTNETLPEELYQKIAAARNYRSGTDVLRQLYFAILDLTLHEQYFPKPGQSFEDTDLFKGVVNKTTALPPIPGDRFLNGFTHIFSGGYAAGYYGYKWAQVMSIDGFAAFEEIGMSNTGAIDKEGLRYRDTILSMGGARAPGLVFQDFRGRPPITAPLLKDEALISNSTATAQLTKAYPNA</sequence>
<feature type="signal peptide" evidence="10">
    <location>
        <begin position="1"/>
        <end position="25"/>
    </location>
</feature>
<dbReference type="Proteomes" id="UP001314263">
    <property type="component" value="Unassembled WGS sequence"/>
</dbReference>
<keyword evidence="14" id="KW-1185">Reference proteome</keyword>
<dbReference type="GO" id="GO:0004222">
    <property type="term" value="F:metalloendopeptidase activity"/>
    <property type="evidence" value="ECO:0007669"/>
    <property type="project" value="UniProtKB-EC"/>
</dbReference>
<dbReference type="SUPFAM" id="SSF55486">
    <property type="entry name" value="Metalloproteases ('zincins'), catalytic domain"/>
    <property type="match status" value="1"/>
</dbReference>
<feature type="domain" description="Oligopeptidase A N-terminal" evidence="12">
    <location>
        <begin position="83"/>
        <end position="199"/>
    </location>
</feature>
<keyword evidence="4 9" id="KW-0378">Hydrolase</keyword>
<gene>
    <name evidence="13" type="ORF">CVIRNUC_001920</name>
</gene>
<feature type="domain" description="Peptidase M3A/M3B catalytic" evidence="11">
    <location>
        <begin position="295"/>
        <end position="751"/>
    </location>
</feature>
<evidence type="ECO:0000256" key="8">
    <source>
        <dbReference type="ARBA" id="ARBA00026100"/>
    </source>
</evidence>
<protein>
    <recommendedName>
        <fullName evidence="8">oligopeptidase A</fullName>
        <ecNumber evidence="8">3.4.24.70</ecNumber>
    </recommendedName>
</protein>
<accession>A0AAV1HVG3</accession>
<evidence type="ECO:0000256" key="4">
    <source>
        <dbReference type="ARBA" id="ARBA00022801"/>
    </source>
</evidence>
<evidence type="ECO:0000256" key="3">
    <source>
        <dbReference type="ARBA" id="ARBA00022723"/>
    </source>
</evidence>
<keyword evidence="6 9" id="KW-0482">Metalloprotease</keyword>
<comment type="catalytic activity">
    <reaction evidence="7">
        <text>Hydrolysis of oligopeptides, with broad specificity. Gly or Ala commonly occur as P1 or P1' residues, but more distant residues are also important, as is shown by the fact that Z-Gly-Pro-Gly-|-Gly-Pro-Ala is cleaved, but not Z-(Gly)(5).</text>
        <dbReference type="EC" id="3.4.24.70"/>
    </reaction>
</comment>
<reference evidence="13 14" key="1">
    <citation type="submission" date="2023-10" db="EMBL/GenBank/DDBJ databases">
        <authorList>
            <person name="Maclean D."/>
            <person name="Macfadyen A."/>
        </authorList>
    </citation>
    <scope>NUCLEOTIDE SEQUENCE [LARGE SCALE GENOMIC DNA]</scope>
</reference>
<evidence type="ECO:0000256" key="7">
    <source>
        <dbReference type="ARBA" id="ARBA00024603"/>
    </source>
</evidence>
<dbReference type="GO" id="GO:0046872">
    <property type="term" value="F:metal ion binding"/>
    <property type="evidence" value="ECO:0007669"/>
    <property type="project" value="UniProtKB-UniRule"/>
</dbReference>
<proteinExistence type="inferred from homology"/>
<dbReference type="PANTHER" id="PTHR11804:SF83">
    <property type="entry name" value="LD37516P"/>
    <property type="match status" value="1"/>
</dbReference>
<dbReference type="PANTHER" id="PTHR11804">
    <property type="entry name" value="PROTEASE M3 THIMET OLIGOPEPTIDASE-RELATED"/>
    <property type="match status" value="1"/>
</dbReference>
<evidence type="ECO:0000259" key="11">
    <source>
        <dbReference type="Pfam" id="PF01432"/>
    </source>
</evidence>
<comment type="similarity">
    <text evidence="1 9">Belongs to the peptidase M3 family.</text>
</comment>
<dbReference type="GO" id="GO:0006508">
    <property type="term" value="P:proteolysis"/>
    <property type="evidence" value="ECO:0007669"/>
    <property type="project" value="UniProtKB-KW"/>
</dbReference>
<dbReference type="InterPro" id="IPR045090">
    <property type="entry name" value="Pept_M3A_M3B"/>
</dbReference>
<comment type="caution">
    <text evidence="13">The sequence shown here is derived from an EMBL/GenBank/DDBJ whole genome shotgun (WGS) entry which is preliminary data.</text>
</comment>
<dbReference type="EC" id="3.4.24.70" evidence="8"/>
<dbReference type="Pfam" id="PF01432">
    <property type="entry name" value="Peptidase_M3"/>
    <property type="match status" value="1"/>
</dbReference>
<dbReference type="Pfam" id="PF19310">
    <property type="entry name" value="TOP_N"/>
    <property type="match status" value="1"/>
</dbReference>
<dbReference type="InterPro" id="IPR034005">
    <property type="entry name" value="M3A_DCP"/>
</dbReference>
<keyword evidence="2 9" id="KW-0645">Protease</keyword>
<dbReference type="GO" id="GO:0006518">
    <property type="term" value="P:peptide metabolic process"/>
    <property type="evidence" value="ECO:0007669"/>
    <property type="project" value="TreeGrafter"/>
</dbReference>
<evidence type="ECO:0000313" key="14">
    <source>
        <dbReference type="Proteomes" id="UP001314263"/>
    </source>
</evidence>
<evidence type="ECO:0000256" key="9">
    <source>
        <dbReference type="RuleBase" id="RU003435"/>
    </source>
</evidence>
<name>A0AAV1HVG3_9CHLO</name>
<keyword evidence="10" id="KW-0732">Signal</keyword>
<keyword evidence="3 9" id="KW-0479">Metal-binding</keyword>
<dbReference type="InterPro" id="IPR024077">
    <property type="entry name" value="Neurolysin/TOP_dom2"/>
</dbReference>
<organism evidence="13 14">
    <name type="scientific">Coccomyxa viridis</name>
    <dbReference type="NCBI Taxonomy" id="1274662"/>
    <lineage>
        <taxon>Eukaryota</taxon>
        <taxon>Viridiplantae</taxon>
        <taxon>Chlorophyta</taxon>
        <taxon>core chlorophytes</taxon>
        <taxon>Trebouxiophyceae</taxon>
        <taxon>Trebouxiophyceae incertae sedis</taxon>
        <taxon>Coccomyxaceae</taxon>
        <taxon>Coccomyxa</taxon>
    </lineage>
</organism>
<dbReference type="Gene3D" id="3.40.390.10">
    <property type="entry name" value="Collagenase (Catalytic Domain)"/>
    <property type="match status" value="1"/>
</dbReference>
<dbReference type="CDD" id="cd06456">
    <property type="entry name" value="M3A_DCP"/>
    <property type="match status" value="1"/>
</dbReference>
<evidence type="ECO:0000256" key="1">
    <source>
        <dbReference type="ARBA" id="ARBA00006040"/>
    </source>
</evidence>
<dbReference type="Gene3D" id="1.10.1370.10">
    <property type="entry name" value="Neurolysin, domain 3"/>
    <property type="match status" value="1"/>
</dbReference>
<keyword evidence="5 9" id="KW-0862">Zinc</keyword>
<evidence type="ECO:0000256" key="2">
    <source>
        <dbReference type="ARBA" id="ARBA00022670"/>
    </source>
</evidence>
<evidence type="ECO:0000256" key="5">
    <source>
        <dbReference type="ARBA" id="ARBA00022833"/>
    </source>
</evidence>
<evidence type="ECO:0000256" key="10">
    <source>
        <dbReference type="SAM" id="SignalP"/>
    </source>
</evidence>
<dbReference type="AlphaFoldDB" id="A0AAV1HVG3"/>
<dbReference type="Gene3D" id="1.10.1370.40">
    <property type="match status" value="1"/>
</dbReference>